<accession>A0A941F1B9</accession>
<gene>
    <name evidence="1" type="ORF">KDU71_05235</name>
</gene>
<evidence type="ECO:0000313" key="2">
    <source>
        <dbReference type="Proteomes" id="UP000679220"/>
    </source>
</evidence>
<evidence type="ECO:0000313" key="1">
    <source>
        <dbReference type="EMBL" id="MBR8534956.1"/>
    </source>
</evidence>
<sequence>MKKHILLGLLLSVTGQLFAQLLEYRRGYIIDKDSVKRECMVKYRSEGGIVTKSINKDDGEKQTYLASEVLGYGQENDHYIVLKDVRTKVSTIGQDKHEFMFAKLEVEGRISLYSTVVRYKSSSYGFNYERVYIAEKLPEYSPIQFRRQKKKQLALLVELMKDLPEVQQKIGTKKLREDELKQLIRYYNSQTNKDQGNK</sequence>
<comment type="caution">
    <text evidence="1">The sequence shown here is derived from an EMBL/GenBank/DDBJ whole genome shotgun (WGS) entry which is preliminary data.</text>
</comment>
<protein>
    <submittedName>
        <fullName evidence="1">Uncharacterized protein</fullName>
    </submittedName>
</protein>
<dbReference type="RefSeq" id="WP_212188855.1">
    <property type="nucleotide sequence ID" value="NZ_JAGTAR010000005.1"/>
</dbReference>
<proteinExistence type="predicted"/>
<dbReference type="Proteomes" id="UP000679220">
    <property type="component" value="Unassembled WGS sequence"/>
</dbReference>
<organism evidence="1 2">
    <name type="scientific">Carboxylicivirga sediminis</name>
    <dbReference type="NCBI Taxonomy" id="2006564"/>
    <lineage>
        <taxon>Bacteria</taxon>
        <taxon>Pseudomonadati</taxon>
        <taxon>Bacteroidota</taxon>
        <taxon>Bacteroidia</taxon>
        <taxon>Marinilabiliales</taxon>
        <taxon>Marinilabiliaceae</taxon>
        <taxon>Carboxylicivirga</taxon>
    </lineage>
</organism>
<name>A0A941F1B9_9BACT</name>
<reference evidence="1" key="2">
    <citation type="submission" date="2021-04" db="EMBL/GenBank/DDBJ databases">
        <authorList>
            <person name="Zhang T."/>
            <person name="Zhang Y."/>
            <person name="Lu D."/>
            <person name="Zuo D."/>
            <person name="Du Z."/>
        </authorList>
    </citation>
    <scope>NUCLEOTIDE SEQUENCE</scope>
    <source>
        <strain evidence="1">JR1</strain>
    </source>
</reference>
<reference evidence="1" key="1">
    <citation type="journal article" date="2018" name="Int. J. Syst. Evol. Microbiol.">
        <title>Carboxylicivirga sediminis sp. nov., isolated from coastal sediment.</title>
        <authorList>
            <person name="Wang F.Q."/>
            <person name="Ren L.H."/>
            <person name="Zou R.J."/>
            <person name="Sun Y.Z."/>
            <person name="Liu X.J."/>
            <person name="Jiang F."/>
            <person name="Liu L.J."/>
        </authorList>
    </citation>
    <scope>NUCLEOTIDE SEQUENCE</scope>
    <source>
        <strain evidence="1">JR1</strain>
    </source>
</reference>
<dbReference type="AlphaFoldDB" id="A0A941F1B9"/>
<dbReference type="EMBL" id="JAGTAR010000005">
    <property type="protein sequence ID" value="MBR8534956.1"/>
    <property type="molecule type" value="Genomic_DNA"/>
</dbReference>
<keyword evidence="2" id="KW-1185">Reference proteome</keyword>